<reference evidence="2" key="1">
    <citation type="submission" date="2020-03" db="EMBL/GenBank/DDBJ databases">
        <title>Genome of Pelagibius litoralis DSM 21314T.</title>
        <authorList>
            <person name="Wang G."/>
        </authorList>
    </citation>
    <scope>NUCLEOTIDE SEQUENCE</scope>
    <source>
        <strain evidence="2">DSM 21314</strain>
    </source>
</reference>
<organism evidence="2 3">
    <name type="scientific">Pelagibius litoralis</name>
    <dbReference type="NCBI Taxonomy" id="374515"/>
    <lineage>
        <taxon>Bacteria</taxon>
        <taxon>Pseudomonadati</taxon>
        <taxon>Pseudomonadota</taxon>
        <taxon>Alphaproteobacteria</taxon>
        <taxon>Rhodospirillales</taxon>
        <taxon>Rhodovibrionaceae</taxon>
        <taxon>Pelagibius</taxon>
    </lineage>
</organism>
<sequence length="106" mass="10693">MNASILALALAAPLIVAATTAFSGSAEAQGPQCAPREALLQSLSKNYKEAPVNMGVTSTGSLIEILASPAGSWTILVTVPGGPTCMVSSGDGWRKSPIQIAQDPAV</sequence>
<dbReference type="AlphaFoldDB" id="A0A967EVS0"/>
<evidence type="ECO:0000313" key="3">
    <source>
        <dbReference type="Proteomes" id="UP000761264"/>
    </source>
</evidence>
<dbReference type="EMBL" id="JAAQPH010000004">
    <property type="protein sequence ID" value="NIA68254.1"/>
    <property type="molecule type" value="Genomic_DNA"/>
</dbReference>
<keyword evidence="1" id="KW-0732">Signal</keyword>
<comment type="caution">
    <text evidence="2">The sequence shown here is derived from an EMBL/GenBank/DDBJ whole genome shotgun (WGS) entry which is preliminary data.</text>
</comment>
<name>A0A967EVS0_9PROT</name>
<accession>A0A967EVS0</accession>
<keyword evidence="3" id="KW-1185">Reference proteome</keyword>
<feature type="chain" id="PRO_5036775166" evidence="1">
    <location>
        <begin position="29"/>
        <end position="106"/>
    </location>
</feature>
<evidence type="ECO:0000256" key="1">
    <source>
        <dbReference type="SAM" id="SignalP"/>
    </source>
</evidence>
<protein>
    <submittedName>
        <fullName evidence="2">Uncharacterized protein</fullName>
    </submittedName>
</protein>
<evidence type="ECO:0000313" key="2">
    <source>
        <dbReference type="EMBL" id="NIA68254.1"/>
    </source>
</evidence>
<feature type="signal peptide" evidence="1">
    <location>
        <begin position="1"/>
        <end position="28"/>
    </location>
</feature>
<gene>
    <name evidence="2" type="ORF">HBA54_06580</name>
</gene>
<proteinExistence type="predicted"/>
<dbReference type="RefSeq" id="WP_167222657.1">
    <property type="nucleotide sequence ID" value="NZ_JAAQPH010000004.1"/>
</dbReference>
<dbReference type="Proteomes" id="UP000761264">
    <property type="component" value="Unassembled WGS sequence"/>
</dbReference>